<keyword evidence="2" id="KW-1185">Reference proteome</keyword>
<dbReference type="EMBL" id="WHVB01000006">
    <property type="protein sequence ID" value="KAF8481719.1"/>
    <property type="molecule type" value="Genomic_DNA"/>
</dbReference>
<protein>
    <submittedName>
        <fullName evidence="1">Uncharacterized protein</fullName>
    </submittedName>
</protein>
<evidence type="ECO:0000313" key="2">
    <source>
        <dbReference type="Proteomes" id="UP000759537"/>
    </source>
</evidence>
<gene>
    <name evidence="1" type="ORF">DFH94DRAFT_405344</name>
</gene>
<name>A0A9P5TAC0_9AGAM</name>
<dbReference type="AlphaFoldDB" id="A0A9P5TAC0"/>
<comment type="caution">
    <text evidence="1">The sequence shown here is derived from an EMBL/GenBank/DDBJ whole genome shotgun (WGS) entry which is preliminary data.</text>
</comment>
<accession>A0A9P5TAC0</accession>
<dbReference type="Proteomes" id="UP000759537">
    <property type="component" value="Unassembled WGS sequence"/>
</dbReference>
<sequence>MQGVPAFDSLDHLVPGYTNNIGYDDPRHLATKGPAEQRENQGQRQLYGYGTPGITQCIPSVPGPPLLGQYAPAIPEVTNDGPPSHVPLPQNIAGPSQGNYSVVHSRMSAAEDLKNVASHYLHNPGSHVDKLRMRRSRSGAVQVLILLEIDDAM</sequence>
<proteinExistence type="predicted"/>
<reference evidence="1" key="1">
    <citation type="submission" date="2019-10" db="EMBL/GenBank/DDBJ databases">
        <authorList>
            <consortium name="DOE Joint Genome Institute"/>
            <person name="Kuo A."/>
            <person name="Miyauchi S."/>
            <person name="Kiss E."/>
            <person name="Drula E."/>
            <person name="Kohler A."/>
            <person name="Sanchez-Garcia M."/>
            <person name="Andreopoulos B."/>
            <person name="Barry K.W."/>
            <person name="Bonito G."/>
            <person name="Buee M."/>
            <person name="Carver A."/>
            <person name="Chen C."/>
            <person name="Cichocki N."/>
            <person name="Clum A."/>
            <person name="Culley D."/>
            <person name="Crous P.W."/>
            <person name="Fauchery L."/>
            <person name="Girlanda M."/>
            <person name="Hayes R."/>
            <person name="Keri Z."/>
            <person name="LaButti K."/>
            <person name="Lipzen A."/>
            <person name="Lombard V."/>
            <person name="Magnuson J."/>
            <person name="Maillard F."/>
            <person name="Morin E."/>
            <person name="Murat C."/>
            <person name="Nolan M."/>
            <person name="Ohm R."/>
            <person name="Pangilinan J."/>
            <person name="Pereira M."/>
            <person name="Perotto S."/>
            <person name="Peter M."/>
            <person name="Riley R."/>
            <person name="Sitrit Y."/>
            <person name="Stielow B."/>
            <person name="Szollosi G."/>
            <person name="Zifcakova L."/>
            <person name="Stursova M."/>
            <person name="Spatafora J.W."/>
            <person name="Tedersoo L."/>
            <person name="Vaario L.-M."/>
            <person name="Yamada A."/>
            <person name="Yan M."/>
            <person name="Wang P."/>
            <person name="Xu J."/>
            <person name="Bruns T."/>
            <person name="Baldrian P."/>
            <person name="Vilgalys R."/>
            <person name="Henrissat B."/>
            <person name="Grigoriev I.V."/>
            <person name="Hibbett D."/>
            <person name="Nagy L.G."/>
            <person name="Martin F.M."/>
        </authorList>
    </citation>
    <scope>NUCLEOTIDE SEQUENCE</scope>
    <source>
        <strain evidence="1">Prilba</strain>
    </source>
</reference>
<evidence type="ECO:0000313" key="1">
    <source>
        <dbReference type="EMBL" id="KAF8481719.1"/>
    </source>
</evidence>
<reference evidence="1" key="2">
    <citation type="journal article" date="2020" name="Nat. Commun.">
        <title>Large-scale genome sequencing of mycorrhizal fungi provides insights into the early evolution of symbiotic traits.</title>
        <authorList>
            <person name="Miyauchi S."/>
            <person name="Kiss E."/>
            <person name="Kuo A."/>
            <person name="Drula E."/>
            <person name="Kohler A."/>
            <person name="Sanchez-Garcia M."/>
            <person name="Morin E."/>
            <person name="Andreopoulos B."/>
            <person name="Barry K.W."/>
            <person name="Bonito G."/>
            <person name="Buee M."/>
            <person name="Carver A."/>
            <person name="Chen C."/>
            <person name="Cichocki N."/>
            <person name="Clum A."/>
            <person name="Culley D."/>
            <person name="Crous P.W."/>
            <person name="Fauchery L."/>
            <person name="Girlanda M."/>
            <person name="Hayes R.D."/>
            <person name="Keri Z."/>
            <person name="LaButti K."/>
            <person name="Lipzen A."/>
            <person name="Lombard V."/>
            <person name="Magnuson J."/>
            <person name="Maillard F."/>
            <person name="Murat C."/>
            <person name="Nolan M."/>
            <person name="Ohm R.A."/>
            <person name="Pangilinan J."/>
            <person name="Pereira M.F."/>
            <person name="Perotto S."/>
            <person name="Peter M."/>
            <person name="Pfister S."/>
            <person name="Riley R."/>
            <person name="Sitrit Y."/>
            <person name="Stielow J.B."/>
            <person name="Szollosi G."/>
            <person name="Zifcakova L."/>
            <person name="Stursova M."/>
            <person name="Spatafora J.W."/>
            <person name="Tedersoo L."/>
            <person name="Vaario L.M."/>
            <person name="Yamada A."/>
            <person name="Yan M."/>
            <person name="Wang P."/>
            <person name="Xu J."/>
            <person name="Bruns T."/>
            <person name="Baldrian P."/>
            <person name="Vilgalys R."/>
            <person name="Dunand C."/>
            <person name="Henrissat B."/>
            <person name="Grigoriev I.V."/>
            <person name="Hibbett D."/>
            <person name="Nagy L.G."/>
            <person name="Martin F.M."/>
        </authorList>
    </citation>
    <scope>NUCLEOTIDE SEQUENCE</scope>
    <source>
        <strain evidence="1">Prilba</strain>
    </source>
</reference>
<organism evidence="1 2">
    <name type="scientific">Russula ochroleuca</name>
    <dbReference type="NCBI Taxonomy" id="152965"/>
    <lineage>
        <taxon>Eukaryota</taxon>
        <taxon>Fungi</taxon>
        <taxon>Dikarya</taxon>
        <taxon>Basidiomycota</taxon>
        <taxon>Agaricomycotina</taxon>
        <taxon>Agaricomycetes</taxon>
        <taxon>Russulales</taxon>
        <taxon>Russulaceae</taxon>
        <taxon>Russula</taxon>
    </lineage>
</organism>
<dbReference type="OrthoDB" id="3183668at2759"/>